<reference evidence="1 2" key="1">
    <citation type="submission" date="2019-09" db="EMBL/GenBank/DDBJ databases">
        <authorList>
            <person name="Chandra G."/>
            <person name="Truman W A."/>
        </authorList>
    </citation>
    <scope>NUCLEOTIDE SEQUENCE [LARGE SCALE GENOMIC DNA]</scope>
    <source>
        <strain evidence="1">PS941</strain>
    </source>
</reference>
<gene>
    <name evidence="1" type="ORF">PS941_00929</name>
</gene>
<dbReference type="EMBL" id="CABVJC010000001">
    <property type="protein sequence ID" value="VVP82519.1"/>
    <property type="molecule type" value="Genomic_DNA"/>
</dbReference>
<dbReference type="RefSeq" id="WP_150692203.1">
    <property type="nucleotide sequence ID" value="NZ_CABVJC010000001.1"/>
</dbReference>
<organism evidence="1 2">
    <name type="scientific">Pseudomonas fluorescens</name>
    <dbReference type="NCBI Taxonomy" id="294"/>
    <lineage>
        <taxon>Bacteria</taxon>
        <taxon>Pseudomonadati</taxon>
        <taxon>Pseudomonadota</taxon>
        <taxon>Gammaproteobacteria</taxon>
        <taxon>Pseudomonadales</taxon>
        <taxon>Pseudomonadaceae</taxon>
        <taxon>Pseudomonas</taxon>
    </lineage>
</organism>
<sequence length="202" mass="23244">MNTEGLSKLVLHRLLSEIVADQERLEEVARHSYRHQLGFEKIILANSVDGGCFRMHRWPTSECARMEDVHSHCASFRSFVVFGGMNQQIFKLESGAEFVAYSYRFNERIGRSEMSCARDVSLRFVKEVAISEGVEYFVDSRILHKVVDVIPGTITFSRWWGRKDDAVVVKNRDIVIDNCVRYSGMTVSDVRQCLADVMELIR</sequence>
<protein>
    <submittedName>
        <fullName evidence="1">Uncharacterized protein</fullName>
    </submittedName>
</protein>
<accession>A0A5E7S8G6</accession>
<evidence type="ECO:0000313" key="2">
    <source>
        <dbReference type="Proteomes" id="UP000326452"/>
    </source>
</evidence>
<dbReference type="OrthoDB" id="2596042at2"/>
<proteinExistence type="predicted"/>
<dbReference type="AlphaFoldDB" id="A0A5E7S8G6"/>
<evidence type="ECO:0000313" key="1">
    <source>
        <dbReference type="EMBL" id="VVP82519.1"/>
    </source>
</evidence>
<name>A0A5E7S8G6_PSEFL</name>
<dbReference type="Proteomes" id="UP000326452">
    <property type="component" value="Unassembled WGS sequence"/>
</dbReference>